<gene>
    <name evidence="7" type="primary">mglC_2</name>
    <name evidence="7" type="ORF">SDC9_55302</name>
</gene>
<evidence type="ECO:0000256" key="5">
    <source>
        <dbReference type="ARBA" id="ARBA00023136"/>
    </source>
</evidence>
<dbReference type="InterPro" id="IPR001851">
    <property type="entry name" value="ABC_transp_permease"/>
</dbReference>
<feature type="transmembrane region" description="Helical" evidence="6">
    <location>
        <begin position="45"/>
        <end position="67"/>
    </location>
</feature>
<evidence type="ECO:0000256" key="6">
    <source>
        <dbReference type="SAM" id="Phobius"/>
    </source>
</evidence>
<keyword evidence="3 6" id="KW-0812">Transmembrane</keyword>
<feature type="transmembrane region" description="Helical" evidence="6">
    <location>
        <begin position="107"/>
        <end position="128"/>
    </location>
</feature>
<protein>
    <submittedName>
        <fullName evidence="7">Galactoside transport system permease protein MglC</fullName>
    </submittedName>
</protein>
<reference evidence="7" key="1">
    <citation type="submission" date="2019-08" db="EMBL/GenBank/DDBJ databases">
        <authorList>
            <person name="Kucharzyk K."/>
            <person name="Murdoch R.W."/>
            <person name="Higgins S."/>
            <person name="Loffler F."/>
        </authorList>
    </citation>
    <scope>NUCLEOTIDE SEQUENCE</scope>
</reference>
<dbReference type="GO" id="GO:0005886">
    <property type="term" value="C:plasma membrane"/>
    <property type="evidence" value="ECO:0007669"/>
    <property type="project" value="UniProtKB-SubCell"/>
</dbReference>
<comment type="subcellular location">
    <subcellularLocation>
        <location evidence="1">Cell membrane</location>
        <topology evidence="1">Multi-pass membrane protein</topology>
    </subcellularLocation>
</comment>
<dbReference type="GO" id="GO:0022857">
    <property type="term" value="F:transmembrane transporter activity"/>
    <property type="evidence" value="ECO:0007669"/>
    <property type="project" value="InterPro"/>
</dbReference>
<dbReference type="CDD" id="cd06579">
    <property type="entry name" value="TM_PBP1_transp_AraH_like"/>
    <property type="match status" value="1"/>
</dbReference>
<dbReference type="NCBIfam" id="NF007014">
    <property type="entry name" value="PRK09478.1"/>
    <property type="match status" value="1"/>
</dbReference>
<evidence type="ECO:0000313" key="7">
    <source>
        <dbReference type="EMBL" id="MPM08986.1"/>
    </source>
</evidence>
<comment type="caution">
    <text evidence="7">The sequence shown here is derived from an EMBL/GenBank/DDBJ whole genome shotgun (WGS) entry which is preliminary data.</text>
</comment>
<feature type="transmembrane region" description="Helical" evidence="6">
    <location>
        <begin position="15"/>
        <end position="33"/>
    </location>
</feature>
<feature type="transmembrane region" description="Helical" evidence="6">
    <location>
        <begin position="276"/>
        <end position="303"/>
    </location>
</feature>
<keyword evidence="4 6" id="KW-1133">Transmembrane helix</keyword>
<dbReference type="EMBL" id="VSSQ01001515">
    <property type="protein sequence ID" value="MPM08986.1"/>
    <property type="molecule type" value="Genomic_DNA"/>
</dbReference>
<proteinExistence type="predicted"/>
<keyword evidence="2" id="KW-1003">Cell membrane</keyword>
<feature type="transmembrane region" description="Helical" evidence="6">
    <location>
        <begin position="73"/>
        <end position="95"/>
    </location>
</feature>
<sequence length="340" mass="36523">MNKVKLNKESLQNFLLNYALYIVLFIMIVFFVIKEPGFLSLKNLTNILSQASTRGILALGVAGLIVLQGTDLSAGRILGFTAIISASLLQSTTYAARMYPNLKALPLILPMFLAIVIGGIFGAINGFGVAKLKVHAFIITLGTQLIAYGASCLYIDRPPLGAQPVANLDERYTKFVNGYLRLGSVEIPYLIFYLAIVAAIMWFVWNKTKLGKNMFAIGGNPEAAAVSGVNLVKNIMIIFIISGVLYGLAGFLEAARAGSTTTSTGFNYELDAISACVVGGVSFTGGIGTIPGVLIGTVLLQVINYGLNFIGVNAYWQYIIRGLIIIVAVSLDVRKYIAKK</sequence>
<evidence type="ECO:0000256" key="2">
    <source>
        <dbReference type="ARBA" id="ARBA00022475"/>
    </source>
</evidence>
<evidence type="ECO:0000256" key="1">
    <source>
        <dbReference type="ARBA" id="ARBA00004651"/>
    </source>
</evidence>
<dbReference type="AlphaFoldDB" id="A0A644WYJ8"/>
<dbReference type="PANTHER" id="PTHR32196">
    <property type="entry name" value="ABC TRANSPORTER PERMEASE PROTEIN YPHD-RELATED-RELATED"/>
    <property type="match status" value="1"/>
</dbReference>
<name>A0A644WYJ8_9ZZZZ</name>
<evidence type="ECO:0000256" key="4">
    <source>
        <dbReference type="ARBA" id="ARBA00022989"/>
    </source>
</evidence>
<dbReference type="PANTHER" id="PTHR32196:SF18">
    <property type="entry name" value="GALACTOSE_METHYL GALACTOSIDE IMPORT PERMEASE PROTEIN MGLC"/>
    <property type="match status" value="1"/>
</dbReference>
<keyword evidence="5 6" id="KW-0472">Membrane</keyword>
<accession>A0A644WYJ8</accession>
<feature type="transmembrane region" description="Helical" evidence="6">
    <location>
        <begin position="187"/>
        <end position="205"/>
    </location>
</feature>
<dbReference type="Pfam" id="PF02653">
    <property type="entry name" value="BPD_transp_2"/>
    <property type="match status" value="1"/>
</dbReference>
<feature type="transmembrane region" description="Helical" evidence="6">
    <location>
        <begin position="315"/>
        <end position="333"/>
    </location>
</feature>
<evidence type="ECO:0000256" key="3">
    <source>
        <dbReference type="ARBA" id="ARBA00022692"/>
    </source>
</evidence>
<organism evidence="7">
    <name type="scientific">bioreactor metagenome</name>
    <dbReference type="NCBI Taxonomy" id="1076179"/>
    <lineage>
        <taxon>unclassified sequences</taxon>
        <taxon>metagenomes</taxon>
        <taxon>ecological metagenomes</taxon>
    </lineage>
</organism>
<feature type="transmembrane region" description="Helical" evidence="6">
    <location>
        <begin position="235"/>
        <end position="255"/>
    </location>
</feature>